<evidence type="ECO:0000256" key="1">
    <source>
        <dbReference type="ARBA" id="ARBA00006594"/>
    </source>
</evidence>
<dbReference type="NCBIfam" id="TIGR00571">
    <property type="entry name" value="dam"/>
    <property type="match status" value="1"/>
</dbReference>
<dbReference type="InterPro" id="IPR029063">
    <property type="entry name" value="SAM-dependent_MTases_sf"/>
</dbReference>
<name>A0A0N0ZSB9_THESC</name>
<evidence type="ECO:0000256" key="6">
    <source>
        <dbReference type="ARBA" id="ARBA00047942"/>
    </source>
</evidence>
<feature type="binding site" evidence="7">
    <location>
        <position position="13"/>
    </location>
    <ligand>
        <name>S-adenosyl-L-methionine</name>
        <dbReference type="ChEBI" id="CHEBI:59789"/>
    </ligand>
</feature>
<dbReference type="GO" id="GO:0032259">
    <property type="term" value="P:methylation"/>
    <property type="evidence" value="ECO:0007669"/>
    <property type="project" value="UniProtKB-KW"/>
</dbReference>
<dbReference type="PRINTS" id="PR00505">
    <property type="entry name" value="D12N6MTFRASE"/>
</dbReference>
<dbReference type="InterPro" id="IPR002052">
    <property type="entry name" value="DNA_methylase_N6_adenine_CS"/>
</dbReference>
<dbReference type="GO" id="GO:0009007">
    <property type="term" value="F:site-specific DNA-methyltransferase (adenine-specific) activity"/>
    <property type="evidence" value="ECO:0007669"/>
    <property type="project" value="UniProtKB-UniRule"/>
</dbReference>
<evidence type="ECO:0000256" key="3">
    <source>
        <dbReference type="ARBA" id="ARBA00022603"/>
    </source>
</evidence>
<feature type="binding site" evidence="7">
    <location>
        <position position="17"/>
    </location>
    <ligand>
        <name>S-adenosyl-L-methionine</name>
        <dbReference type="ChEBI" id="CHEBI:59789"/>
    </ligand>
</feature>
<feature type="binding site" evidence="7">
    <location>
        <position position="180"/>
    </location>
    <ligand>
        <name>S-adenosyl-L-methionine</name>
        <dbReference type="ChEBI" id="CHEBI:59789"/>
    </ligand>
</feature>
<sequence length="261" mass="30796">MEEKDTLQPPLKWAGGKRWLADTIAELYAPHRHRRLVEPFVGGLAIALTLKPERALLNDINPHLINFYRWLQRGLRIDIVLENDPEVYYRHRERFNALIRGGKWETKEAAELFYYLNRTGYNGLCRFNRRGEFNVPFGRYKRISYVRDFTPYRPLLEKWVFTQGDFEQVPLDPDDFIYADPPYDVEFTKYAKEGFSWNDQVRLAYWLARHPGPVVASNQATSRILELYRDLGFKVWIVKAPRRIACNGDRTPADEMVALKP</sequence>
<comment type="similarity">
    <text evidence="1 8">Belongs to the N(4)/N(6)-methyltransferase family.</text>
</comment>
<dbReference type="PATRIC" id="fig|37636.3.peg.344"/>
<organism evidence="9 10">
    <name type="scientific">Thermus scotoductus</name>
    <dbReference type="NCBI Taxonomy" id="37636"/>
    <lineage>
        <taxon>Bacteria</taxon>
        <taxon>Thermotogati</taxon>
        <taxon>Deinococcota</taxon>
        <taxon>Deinococci</taxon>
        <taxon>Thermales</taxon>
        <taxon>Thermaceae</taxon>
        <taxon>Thermus</taxon>
    </lineage>
</organism>
<reference evidence="9 10" key="1">
    <citation type="submission" date="2015-09" db="EMBL/GenBank/DDBJ databases">
        <title>Draft genome sequence of Thermus scotoductus strain K1 isolated from a geothermal spring in Nagorno-Karabakh, Armenia.</title>
        <authorList>
            <person name="Saghatelyan A."/>
            <person name="Poghosyan L."/>
            <person name="Panosyan H."/>
            <person name="Birkeland N.-K."/>
        </authorList>
    </citation>
    <scope>NUCLEOTIDE SEQUENCE [LARGE SCALE GENOMIC DNA]</scope>
    <source>
        <strain evidence="9 10">K1</strain>
    </source>
</reference>
<comment type="catalytic activity">
    <reaction evidence="6 8">
        <text>a 2'-deoxyadenosine in DNA + S-adenosyl-L-methionine = an N(6)-methyl-2'-deoxyadenosine in DNA + S-adenosyl-L-homocysteine + H(+)</text>
        <dbReference type="Rhea" id="RHEA:15197"/>
        <dbReference type="Rhea" id="RHEA-COMP:12418"/>
        <dbReference type="Rhea" id="RHEA-COMP:12419"/>
        <dbReference type="ChEBI" id="CHEBI:15378"/>
        <dbReference type="ChEBI" id="CHEBI:57856"/>
        <dbReference type="ChEBI" id="CHEBI:59789"/>
        <dbReference type="ChEBI" id="CHEBI:90615"/>
        <dbReference type="ChEBI" id="CHEBI:90616"/>
        <dbReference type="EC" id="2.1.1.72"/>
    </reaction>
</comment>
<dbReference type="EC" id="2.1.1.72" evidence="2 8"/>
<dbReference type="InterPro" id="IPR012263">
    <property type="entry name" value="M_m6A_EcoRV"/>
</dbReference>
<dbReference type="InterPro" id="IPR023095">
    <property type="entry name" value="Ade_MeTrfase_dom_2"/>
</dbReference>
<evidence type="ECO:0000256" key="5">
    <source>
        <dbReference type="ARBA" id="ARBA00022691"/>
    </source>
</evidence>
<evidence type="ECO:0000256" key="8">
    <source>
        <dbReference type="RuleBase" id="RU361257"/>
    </source>
</evidence>
<dbReference type="PROSITE" id="PS00092">
    <property type="entry name" value="N6_MTASE"/>
    <property type="match status" value="1"/>
</dbReference>
<dbReference type="InterPro" id="IPR012327">
    <property type="entry name" value="MeTrfase_D12"/>
</dbReference>
<evidence type="ECO:0000313" key="9">
    <source>
        <dbReference type="EMBL" id="KPD31542.1"/>
    </source>
</evidence>
<dbReference type="GO" id="GO:0009307">
    <property type="term" value="P:DNA restriction-modification system"/>
    <property type="evidence" value="ECO:0007669"/>
    <property type="project" value="InterPro"/>
</dbReference>
<protein>
    <recommendedName>
        <fullName evidence="2 8">Site-specific DNA-methyltransferase (adenine-specific)</fullName>
        <ecNumber evidence="2 8">2.1.1.72</ecNumber>
    </recommendedName>
</protein>
<dbReference type="Gene3D" id="1.10.1020.10">
    <property type="entry name" value="Adenine-specific Methyltransferase, Domain 2"/>
    <property type="match status" value="1"/>
</dbReference>
<dbReference type="SUPFAM" id="SSF53335">
    <property type="entry name" value="S-adenosyl-L-methionine-dependent methyltransferases"/>
    <property type="match status" value="1"/>
</dbReference>
<evidence type="ECO:0000256" key="2">
    <source>
        <dbReference type="ARBA" id="ARBA00011900"/>
    </source>
</evidence>
<dbReference type="PANTHER" id="PTHR30481">
    <property type="entry name" value="DNA ADENINE METHYLASE"/>
    <property type="match status" value="1"/>
</dbReference>
<dbReference type="Pfam" id="PF02086">
    <property type="entry name" value="MethyltransfD12"/>
    <property type="match status" value="1"/>
</dbReference>
<dbReference type="Proteomes" id="UP000053099">
    <property type="component" value="Unassembled WGS sequence"/>
</dbReference>
<proteinExistence type="inferred from homology"/>
<evidence type="ECO:0000313" key="10">
    <source>
        <dbReference type="Proteomes" id="UP000053099"/>
    </source>
</evidence>
<dbReference type="GO" id="GO:1904047">
    <property type="term" value="F:S-adenosyl-L-methionine binding"/>
    <property type="evidence" value="ECO:0007669"/>
    <property type="project" value="TreeGrafter"/>
</dbReference>
<dbReference type="REBASE" id="133823">
    <property type="entry name" value="M.TscK1ORF6400P"/>
</dbReference>
<dbReference type="AlphaFoldDB" id="A0A0N0ZSB9"/>
<comment type="caution">
    <text evidence="9">The sequence shown here is derived from an EMBL/GenBank/DDBJ whole genome shotgun (WGS) entry which is preliminary data.</text>
</comment>
<keyword evidence="3 8" id="KW-0489">Methyltransferase</keyword>
<keyword evidence="4 8" id="KW-0808">Transferase</keyword>
<feature type="binding site" evidence="7">
    <location>
        <position position="59"/>
    </location>
    <ligand>
        <name>S-adenosyl-L-methionine</name>
        <dbReference type="ChEBI" id="CHEBI:59789"/>
    </ligand>
</feature>
<dbReference type="Gene3D" id="3.40.50.150">
    <property type="entry name" value="Vaccinia Virus protein VP39"/>
    <property type="match status" value="1"/>
</dbReference>
<keyword evidence="5 8" id="KW-0949">S-adenosyl-L-methionine</keyword>
<dbReference type="PANTHER" id="PTHR30481:SF3">
    <property type="entry name" value="DNA ADENINE METHYLASE"/>
    <property type="match status" value="1"/>
</dbReference>
<dbReference type="EMBL" id="LJJR01000015">
    <property type="protein sequence ID" value="KPD31542.1"/>
    <property type="molecule type" value="Genomic_DNA"/>
</dbReference>
<evidence type="ECO:0000256" key="4">
    <source>
        <dbReference type="ARBA" id="ARBA00022679"/>
    </source>
</evidence>
<gene>
    <name evidence="9" type="ORF">AN926_06400</name>
</gene>
<dbReference type="GO" id="GO:0043565">
    <property type="term" value="F:sequence-specific DNA binding"/>
    <property type="evidence" value="ECO:0007669"/>
    <property type="project" value="TreeGrafter"/>
</dbReference>
<dbReference type="GO" id="GO:0006298">
    <property type="term" value="P:mismatch repair"/>
    <property type="evidence" value="ECO:0007669"/>
    <property type="project" value="TreeGrafter"/>
</dbReference>
<dbReference type="PIRSF" id="PIRSF000398">
    <property type="entry name" value="M_m6A_EcoRV"/>
    <property type="match status" value="1"/>
</dbReference>
<accession>A0A0N0ZSB9</accession>
<evidence type="ECO:0000256" key="7">
    <source>
        <dbReference type="PIRSR" id="PIRSR000398-1"/>
    </source>
</evidence>